<evidence type="ECO:0000256" key="8">
    <source>
        <dbReference type="RuleBase" id="RU364143"/>
    </source>
</evidence>
<evidence type="ECO:0000256" key="7">
    <source>
        <dbReference type="ARBA" id="ARBA00031259"/>
    </source>
</evidence>
<feature type="region of interest" description="Disordered" evidence="9">
    <location>
        <begin position="221"/>
        <end position="260"/>
    </location>
</feature>
<keyword evidence="5 8" id="KW-0804">Transcription</keyword>
<evidence type="ECO:0000313" key="10">
    <source>
        <dbReference type="EMBL" id="KAF0441282.1"/>
    </source>
</evidence>
<organism evidence="10 11">
    <name type="scientific">Gigaspora margarita</name>
    <dbReference type="NCBI Taxonomy" id="4874"/>
    <lineage>
        <taxon>Eukaryota</taxon>
        <taxon>Fungi</taxon>
        <taxon>Fungi incertae sedis</taxon>
        <taxon>Mucoromycota</taxon>
        <taxon>Glomeromycotina</taxon>
        <taxon>Glomeromycetes</taxon>
        <taxon>Diversisporales</taxon>
        <taxon>Gigasporaceae</taxon>
        <taxon>Gigaspora</taxon>
    </lineage>
</organism>
<proteinExistence type="inferred from homology"/>
<reference evidence="10 11" key="1">
    <citation type="journal article" date="2019" name="Environ. Microbiol.">
        <title>At the nexus of three kingdoms: the genome of the mycorrhizal fungus Gigaspora margarita provides insights into plant, endobacterial and fungal interactions.</title>
        <authorList>
            <person name="Venice F."/>
            <person name="Ghignone S."/>
            <person name="Salvioli di Fossalunga A."/>
            <person name="Amselem J."/>
            <person name="Novero M."/>
            <person name="Xianan X."/>
            <person name="Sedzielewska Toro K."/>
            <person name="Morin E."/>
            <person name="Lipzen A."/>
            <person name="Grigoriev I.V."/>
            <person name="Henrissat B."/>
            <person name="Martin F.M."/>
            <person name="Bonfante P."/>
        </authorList>
    </citation>
    <scope>NUCLEOTIDE SEQUENCE [LARGE SCALE GENOMIC DNA]</scope>
    <source>
        <strain evidence="10 11">BEG34</strain>
    </source>
</reference>
<evidence type="ECO:0000256" key="9">
    <source>
        <dbReference type="SAM" id="MobiDB-lite"/>
    </source>
</evidence>
<evidence type="ECO:0000256" key="3">
    <source>
        <dbReference type="ARBA" id="ARBA00020634"/>
    </source>
</evidence>
<protein>
    <recommendedName>
        <fullName evidence="3 8">Mediator of RNA polymerase II transcription subunit 6</fullName>
    </recommendedName>
    <alternativeName>
        <fullName evidence="7 8">Mediator complex subunit 6</fullName>
    </alternativeName>
</protein>
<gene>
    <name evidence="8" type="primary">MED6</name>
    <name evidence="10" type="ORF">F8M41_003860</name>
</gene>
<comment type="subcellular location">
    <subcellularLocation>
        <location evidence="1 8">Nucleus</location>
    </subcellularLocation>
</comment>
<dbReference type="Pfam" id="PF04934">
    <property type="entry name" value="Med6"/>
    <property type="match status" value="1"/>
</dbReference>
<name>A0A8H3XBC1_GIGMA</name>
<keyword evidence="11" id="KW-1185">Reference proteome</keyword>
<keyword evidence="4 8" id="KW-0805">Transcription regulation</keyword>
<comment type="caution">
    <text evidence="10">The sequence shown here is derived from an EMBL/GenBank/DDBJ whole genome shotgun (WGS) entry which is preliminary data.</text>
</comment>
<dbReference type="Gene3D" id="3.10.450.580">
    <property type="entry name" value="Mediator complex, subunit Med6"/>
    <property type="match status" value="1"/>
</dbReference>
<comment type="function">
    <text evidence="8">Component of the Mediator complex, a coactivator involved in the regulated transcription of nearly all RNA polymerase II-dependent genes. Mediator functions as a bridge to convey information from gene-specific regulatory proteins to the basal RNA polymerase II transcription machinery. Mediator is recruited to promoters by direct interactions with regulatory proteins and serves as a scaffold for the assembly of a functional preinitiation complex with RNA polymerase II and the general transcription factors.</text>
</comment>
<dbReference type="Proteomes" id="UP000439903">
    <property type="component" value="Unassembled WGS sequence"/>
</dbReference>
<dbReference type="GO" id="GO:0006357">
    <property type="term" value="P:regulation of transcription by RNA polymerase II"/>
    <property type="evidence" value="ECO:0007669"/>
    <property type="project" value="InterPro"/>
</dbReference>
<evidence type="ECO:0000256" key="4">
    <source>
        <dbReference type="ARBA" id="ARBA00023015"/>
    </source>
</evidence>
<dbReference type="EMBL" id="WTPW01001347">
    <property type="protein sequence ID" value="KAF0441282.1"/>
    <property type="molecule type" value="Genomic_DNA"/>
</dbReference>
<comment type="similarity">
    <text evidence="2 8">Belongs to the Mediator complex subunit 6 family.</text>
</comment>
<sequence>MVEPDPTTIIWRDLDWILAQPDGLNSNNVLSYFETSPFWDPQCNNASLKMQTRFNDLKDLIMPLKKMKGIEFQVTSEKPPALWVIRKQNRLSEWEVNLVATYYILNYNIFQAPSLYSIIGNRVLTSLYQLHIAFNTAYQQVEFHPATGYTWKVGDSHTGTSSNKKSRIAQQDPAELLKFRNGVESAFKSTTIKLTQQWNQVFAQSQEKIQELTAGNQNDITISEQTPNQPPAQPSSPNQPNADNITRRRKKSEDSGKKKKKRIYLQHISVSTYLLGQCVATGV</sequence>
<dbReference type="InterPro" id="IPR007018">
    <property type="entry name" value="Mediator_Med6"/>
</dbReference>
<keyword evidence="6 8" id="KW-0539">Nucleus</keyword>
<dbReference type="InterPro" id="IPR038566">
    <property type="entry name" value="Mediator_Med6_sf"/>
</dbReference>
<evidence type="ECO:0000256" key="2">
    <source>
        <dbReference type="ARBA" id="ARBA00007526"/>
    </source>
</evidence>
<evidence type="ECO:0000256" key="1">
    <source>
        <dbReference type="ARBA" id="ARBA00004123"/>
    </source>
</evidence>
<dbReference type="OrthoDB" id="344220at2759"/>
<dbReference type="AlphaFoldDB" id="A0A8H3XBC1"/>
<accession>A0A8H3XBC1</accession>
<dbReference type="GO" id="GO:0003712">
    <property type="term" value="F:transcription coregulator activity"/>
    <property type="evidence" value="ECO:0007669"/>
    <property type="project" value="InterPro"/>
</dbReference>
<dbReference type="PANTHER" id="PTHR13104">
    <property type="entry name" value="MED-6-RELATED"/>
    <property type="match status" value="1"/>
</dbReference>
<evidence type="ECO:0000256" key="5">
    <source>
        <dbReference type="ARBA" id="ARBA00023163"/>
    </source>
</evidence>
<comment type="subunit">
    <text evidence="8">Component of the Mediator complex.</text>
</comment>
<keyword evidence="8" id="KW-0010">Activator</keyword>
<dbReference type="GO" id="GO:0016592">
    <property type="term" value="C:mediator complex"/>
    <property type="evidence" value="ECO:0007669"/>
    <property type="project" value="InterPro"/>
</dbReference>
<evidence type="ECO:0000313" key="11">
    <source>
        <dbReference type="Proteomes" id="UP000439903"/>
    </source>
</evidence>
<evidence type="ECO:0000256" key="6">
    <source>
        <dbReference type="ARBA" id="ARBA00023242"/>
    </source>
</evidence>